<dbReference type="InterPro" id="IPR023042">
    <property type="entry name" value="Peptidase_M17_leu_NH2_pept"/>
</dbReference>
<comment type="catalytic activity">
    <reaction evidence="1 9">
        <text>Release of an N-terminal amino acid, Xaa-|-Yaa-, in which Xaa is preferably Leu, but may be other amino acids including Pro although not Arg or Lys, and Yaa may be Pro. Amino acid amides and methyl esters are also readily hydrolyzed, but rates on arylamides are exceedingly low.</text>
        <dbReference type="EC" id="3.4.11.1"/>
    </reaction>
</comment>
<dbReference type="PANTHER" id="PTHR11963">
    <property type="entry name" value="LEUCINE AMINOPEPTIDASE-RELATED"/>
    <property type="match status" value="1"/>
</dbReference>
<dbReference type="InterPro" id="IPR000819">
    <property type="entry name" value="Peptidase_M17_C"/>
</dbReference>
<organism evidence="11 12">
    <name type="scientific">Rhodanobacter glycinis</name>
    <dbReference type="NCBI Taxonomy" id="582702"/>
    <lineage>
        <taxon>Bacteria</taxon>
        <taxon>Pseudomonadati</taxon>
        <taxon>Pseudomonadota</taxon>
        <taxon>Gammaproteobacteria</taxon>
        <taxon>Lysobacterales</taxon>
        <taxon>Rhodanobacteraceae</taxon>
        <taxon>Rhodanobacter</taxon>
    </lineage>
</organism>
<comment type="catalytic activity">
    <reaction evidence="2 9">
        <text>Release of an N-terminal amino acid, preferentially leucine, but not glutamic or aspartic acids.</text>
        <dbReference type="EC" id="3.4.11.10"/>
    </reaction>
</comment>
<dbReference type="PRINTS" id="PR00481">
    <property type="entry name" value="LAMNOPPTDASE"/>
</dbReference>
<evidence type="ECO:0000313" key="11">
    <source>
        <dbReference type="EMBL" id="SFK84458.1"/>
    </source>
</evidence>
<evidence type="ECO:0000256" key="8">
    <source>
        <dbReference type="ARBA" id="ARBA00023211"/>
    </source>
</evidence>
<feature type="binding site" evidence="9">
    <location>
        <position position="350"/>
    </location>
    <ligand>
        <name>Mn(2+)</name>
        <dbReference type="ChEBI" id="CHEBI:29035"/>
        <label>1</label>
    </ligand>
</feature>
<dbReference type="EMBL" id="FOSR01000007">
    <property type="protein sequence ID" value="SFK84458.1"/>
    <property type="molecule type" value="Genomic_DNA"/>
</dbReference>
<dbReference type="SUPFAM" id="SSF52949">
    <property type="entry name" value="Macro domain-like"/>
    <property type="match status" value="1"/>
</dbReference>
<keyword evidence="5 9" id="KW-0645">Protease</keyword>
<dbReference type="SUPFAM" id="SSF53187">
    <property type="entry name" value="Zn-dependent exopeptidases"/>
    <property type="match status" value="1"/>
</dbReference>
<dbReference type="EC" id="3.4.11.1" evidence="9"/>
<keyword evidence="8 9" id="KW-0464">Manganese</keyword>
<dbReference type="EC" id="3.4.11.10" evidence="9"/>
<dbReference type="AlphaFoldDB" id="A0A1I4CT42"/>
<gene>
    <name evidence="9" type="primary">pepA</name>
    <name evidence="11" type="ORF">SAMN05192579_107169</name>
</gene>
<dbReference type="GO" id="GO:0030145">
    <property type="term" value="F:manganese ion binding"/>
    <property type="evidence" value="ECO:0007669"/>
    <property type="project" value="UniProtKB-UniRule"/>
</dbReference>
<feature type="binding site" evidence="9">
    <location>
        <position position="350"/>
    </location>
    <ligand>
        <name>Mn(2+)</name>
        <dbReference type="ChEBI" id="CHEBI:29035"/>
        <label>2</label>
    </ligand>
</feature>
<feature type="binding site" evidence="9">
    <location>
        <position position="271"/>
    </location>
    <ligand>
        <name>Mn(2+)</name>
        <dbReference type="ChEBI" id="CHEBI:29035"/>
        <label>1</label>
    </ligand>
</feature>
<protein>
    <recommendedName>
        <fullName evidence="9">Probable cytosol aminopeptidase</fullName>
        <ecNumber evidence="9">3.4.11.1</ecNumber>
    </recommendedName>
    <alternativeName>
        <fullName evidence="9">Leucine aminopeptidase</fullName>
        <shortName evidence="9">LAP</shortName>
        <ecNumber evidence="9">3.4.11.10</ecNumber>
    </alternativeName>
    <alternativeName>
        <fullName evidence="9">Leucyl aminopeptidase</fullName>
    </alternativeName>
</protein>
<keyword evidence="7 9" id="KW-0378">Hydrolase</keyword>
<dbReference type="PANTHER" id="PTHR11963:SF23">
    <property type="entry name" value="CYTOSOL AMINOPEPTIDASE"/>
    <property type="match status" value="1"/>
</dbReference>
<evidence type="ECO:0000256" key="9">
    <source>
        <dbReference type="HAMAP-Rule" id="MF_00181"/>
    </source>
</evidence>
<evidence type="ECO:0000256" key="7">
    <source>
        <dbReference type="ARBA" id="ARBA00022801"/>
    </source>
</evidence>
<evidence type="ECO:0000256" key="3">
    <source>
        <dbReference type="ARBA" id="ARBA00009528"/>
    </source>
</evidence>
<dbReference type="NCBIfam" id="NF002077">
    <property type="entry name" value="PRK00913.2-4"/>
    <property type="match status" value="1"/>
</dbReference>
<dbReference type="CDD" id="cd00433">
    <property type="entry name" value="Peptidase_M17"/>
    <property type="match status" value="1"/>
</dbReference>
<evidence type="ECO:0000256" key="4">
    <source>
        <dbReference type="ARBA" id="ARBA00022438"/>
    </source>
</evidence>
<sequence length="496" mass="52407">MSHSLKIELQRMPSDELLLQHQCDCLVVGVGVGADSRWATVLTLIDRVGGGLLTRLRDERELPRKVGQTLLLHAVGGLSARRLLLVGLQDGESSTPAKLLRATRAAAAAIETSRARSIGWALGDPSELLALSVLALRDAHYRCDSYRQAEEEPLERTVCLFSAADDESTQGRVMQALAIANGVDLARDLGNAPANVCTPAYLGNAAEALARDLALEIEVLGHDEIKALGMESFLAVSRGSAEPPRLIVMNYRGGRDASAPIALVGKGVTFDSGGISIKPSEAMDEMKYDMCGAASVFGVMRTCAELKLPINVVGVIVACENMPSGAALKPGDVIRSLSGKTIEVLNTDAEGRLILCDALTYVQQRFSPAMTIDIATLTGACVIALGRVHSGLYANDDVLASSLLAAGSKVCDTAWRMPLDDDYQEQLKSSVADVANIGGRPAGSVTAACFLARFVKGKWAHFDIAGTAWKSGPHKGGTGRPVSLLSQFLIDASEAS</sequence>
<feature type="binding site" evidence="9">
    <location>
        <position position="289"/>
    </location>
    <ligand>
        <name>Mn(2+)</name>
        <dbReference type="ChEBI" id="CHEBI:29035"/>
        <label>2</label>
    </ligand>
</feature>
<comment type="function">
    <text evidence="9">Presumably involved in the processing and regular turnover of intracellular proteins. Catalyzes the removal of unsubstituted N-terminal amino acids from various peptides.</text>
</comment>
<keyword evidence="4 9" id="KW-0031">Aminopeptidase</keyword>
<keyword evidence="6 9" id="KW-0479">Metal-binding</keyword>
<keyword evidence="9" id="KW-0963">Cytoplasm</keyword>
<feature type="binding site" evidence="9">
    <location>
        <position position="266"/>
    </location>
    <ligand>
        <name>Mn(2+)</name>
        <dbReference type="ChEBI" id="CHEBI:29035"/>
        <label>2</label>
    </ligand>
</feature>
<dbReference type="FunFam" id="3.40.630.10:FF:000004">
    <property type="entry name" value="Probable cytosol aminopeptidase"/>
    <property type="match status" value="1"/>
</dbReference>
<evidence type="ECO:0000313" key="12">
    <source>
        <dbReference type="Proteomes" id="UP000198725"/>
    </source>
</evidence>
<feature type="active site" evidence="9">
    <location>
        <position position="278"/>
    </location>
</feature>
<feature type="binding site" evidence="9">
    <location>
        <position position="271"/>
    </location>
    <ligand>
        <name>Mn(2+)</name>
        <dbReference type="ChEBI" id="CHEBI:29035"/>
        <label>2</label>
    </ligand>
</feature>
<dbReference type="Pfam" id="PF00883">
    <property type="entry name" value="Peptidase_M17"/>
    <property type="match status" value="1"/>
</dbReference>
<accession>A0A1I4CT42</accession>
<dbReference type="GO" id="GO:0006508">
    <property type="term" value="P:proteolysis"/>
    <property type="evidence" value="ECO:0007669"/>
    <property type="project" value="UniProtKB-KW"/>
</dbReference>
<keyword evidence="12" id="KW-1185">Reference proteome</keyword>
<dbReference type="InterPro" id="IPR008283">
    <property type="entry name" value="Peptidase_M17_N"/>
</dbReference>
<evidence type="ECO:0000259" key="10">
    <source>
        <dbReference type="PROSITE" id="PS00631"/>
    </source>
</evidence>
<feature type="binding site" evidence="9">
    <location>
        <position position="348"/>
    </location>
    <ligand>
        <name>Mn(2+)</name>
        <dbReference type="ChEBI" id="CHEBI:29035"/>
        <label>1</label>
    </ligand>
</feature>
<dbReference type="Proteomes" id="UP000198725">
    <property type="component" value="Unassembled WGS sequence"/>
</dbReference>
<dbReference type="HAMAP" id="MF_00181">
    <property type="entry name" value="Cytosol_peptidase_M17"/>
    <property type="match status" value="1"/>
</dbReference>
<comment type="similarity">
    <text evidence="3 9">Belongs to the peptidase M17 family.</text>
</comment>
<proteinExistence type="inferred from homology"/>
<comment type="cofactor">
    <cofactor evidence="9">
        <name>Mn(2+)</name>
        <dbReference type="ChEBI" id="CHEBI:29035"/>
    </cofactor>
    <text evidence="9">Binds 2 manganese ions per subunit.</text>
</comment>
<reference evidence="12" key="1">
    <citation type="submission" date="2016-10" db="EMBL/GenBank/DDBJ databases">
        <authorList>
            <person name="Varghese N."/>
            <person name="Submissions S."/>
        </authorList>
    </citation>
    <scope>NUCLEOTIDE SEQUENCE [LARGE SCALE GENOMIC DNA]</scope>
    <source>
        <strain evidence="12">MO64</strain>
    </source>
</reference>
<dbReference type="Gene3D" id="3.40.630.10">
    <property type="entry name" value="Zn peptidases"/>
    <property type="match status" value="1"/>
</dbReference>
<dbReference type="InterPro" id="IPR011356">
    <property type="entry name" value="Leucine_aapep/pepB"/>
</dbReference>
<name>A0A1I4CT42_9GAMM</name>
<evidence type="ECO:0000256" key="6">
    <source>
        <dbReference type="ARBA" id="ARBA00022723"/>
    </source>
</evidence>
<dbReference type="InterPro" id="IPR043472">
    <property type="entry name" value="Macro_dom-like"/>
</dbReference>
<dbReference type="PROSITE" id="PS00631">
    <property type="entry name" value="CYTOSOL_AP"/>
    <property type="match status" value="1"/>
</dbReference>
<evidence type="ECO:0000256" key="2">
    <source>
        <dbReference type="ARBA" id="ARBA00000967"/>
    </source>
</evidence>
<dbReference type="GO" id="GO:0070006">
    <property type="term" value="F:metalloaminopeptidase activity"/>
    <property type="evidence" value="ECO:0007669"/>
    <property type="project" value="InterPro"/>
</dbReference>
<dbReference type="Gene3D" id="3.40.220.10">
    <property type="entry name" value="Leucine Aminopeptidase, subunit E, domain 1"/>
    <property type="match status" value="1"/>
</dbReference>
<dbReference type="NCBIfam" id="NF002074">
    <property type="entry name" value="PRK00913.1-4"/>
    <property type="match status" value="1"/>
</dbReference>
<evidence type="ECO:0000256" key="5">
    <source>
        <dbReference type="ARBA" id="ARBA00022670"/>
    </source>
</evidence>
<dbReference type="Pfam" id="PF02789">
    <property type="entry name" value="Peptidase_M17_N"/>
    <property type="match status" value="1"/>
</dbReference>
<evidence type="ECO:0000256" key="1">
    <source>
        <dbReference type="ARBA" id="ARBA00000135"/>
    </source>
</evidence>
<comment type="subcellular location">
    <subcellularLocation>
        <location evidence="9">Cytoplasm</location>
    </subcellularLocation>
</comment>
<feature type="domain" description="Cytosol aminopeptidase" evidence="10">
    <location>
        <begin position="346"/>
        <end position="353"/>
    </location>
</feature>
<feature type="active site" evidence="9">
    <location>
        <position position="352"/>
    </location>
</feature>
<dbReference type="GO" id="GO:0005737">
    <property type="term" value="C:cytoplasm"/>
    <property type="evidence" value="ECO:0007669"/>
    <property type="project" value="UniProtKB-SubCell"/>
</dbReference>